<proteinExistence type="predicted"/>
<dbReference type="AlphaFoldDB" id="A0A6N4WG10"/>
<evidence type="ECO:0000313" key="1">
    <source>
        <dbReference type="EMBL" id="BBZ79765.1"/>
    </source>
</evidence>
<keyword evidence="2" id="KW-1185">Reference proteome</keyword>
<dbReference type="Proteomes" id="UP000467249">
    <property type="component" value="Chromosome"/>
</dbReference>
<reference evidence="1 2" key="1">
    <citation type="journal article" date="2019" name="Emerg. Microbes Infect.">
        <title>Comprehensive subspecies identification of 175 nontuberculous mycobacteria species based on 7547 genomic profiles.</title>
        <authorList>
            <person name="Matsumoto Y."/>
            <person name="Kinjo T."/>
            <person name="Motooka D."/>
            <person name="Nabeya D."/>
            <person name="Jung N."/>
            <person name="Uechi K."/>
            <person name="Horii T."/>
            <person name="Iida T."/>
            <person name="Fujita J."/>
            <person name="Nakamura S."/>
        </authorList>
    </citation>
    <scope>NUCLEOTIDE SEQUENCE [LARGE SCALE GENOMIC DNA]</scope>
    <source>
        <strain evidence="1 2">JCM 30275</strain>
    </source>
</reference>
<name>A0A6N4WG10_9MYCO</name>
<sequence length="96" mass="10383">MVVVLLAFVAADHQSADALVGEQGLIHRQVGQISFHRSTFLGVQGLAGLQCIERRRGIARVVGERIWRQAWWKVVAHASTLVSTAGIAPGNTTPSR</sequence>
<accession>A0A6N4WG10</accession>
<protein>
    <submittedName>
        <fullName evidence="1">Uncharacterized protein</fullName>
    </submittedName>
</protein>
<organism evidence="1 2">
    <name type="scientific">Mycolicibacterium anyangense</name>
    <dbReference type="NCBI Taxonomy" id="1431246"/>
    <lineage>
        <taxon>Bacteria</taxon>
        <taxon>Bacillati</taxon>
        <taxon>Actinomycetota</taxon>
        <taxon>Actinomycetes</taxon>
        <taxon>Mycobacteriales</taxon>
        <taxon>Mycobacteriaceae</taxon>
        <taxon>Mycolicibacterium</taxon>
    </lineage>
</organism>
<gene>
    <name evidence="1" type="ORF">MANY_51020</name>
</gene>
<dbReference type="EMBL" id="AP022620">
    <property type="protein sequence ID" value="BBZ79765.1"/>
    <property type="molecule type" value="Genomic_DNA"/>
</dbReference>
<dbReference type="KEGG" id="many:MANY_51020"/>
<evidence type="ECO:0000313" key="2">
    <source>
        <dbReference type="Proteomes" id="UP000467249"/>
    </source>
</evidence>